<dbReference type="Pfam" id="PF05711">
    <property type="entry name" value="TylF"/>
    <property type="match status" value="1"/>
</dbReference>
<accession>A0A502GV28</accession>
<dbReference type="Proteomes" id="UP000317646">
    <property type="component" value="Unassembled WGS sequence"/>
</dbReference>
<evidence type="ECO:0008006" key="3">
    <source>
        <dbReference type="Google" id="ProtNLM"/>
    </source>
</evidence>
<dbReference type="AlphaFoldDB" id="A0A502GV28"/>
<name>A0A502GV28_9BACT</name>
<dbReference type="InterPro" id="IPR008884">
    <property type="entry name" value="TylF_MeTrfase"/>
</dbReference>
<evidence type="ECO:0000313" key="1">
    <source>
        <dbReference type="EMBL" id="TPG65495.1"/>
    </source>
</evidence>
<protein>
    <recommendedName>
        <fullName evidence="3">Class I SAM-dependent methyltransferase</fullName>
    </recommendedName>
</protein>
<dbReference type="InterPro" id="IPR029063">
    <property type="entry name" value="SAM-dependent_MTases_sf"/>
</dbReference>
<dbReference type="EMBL" id="RCYZ01000005">
    <property type="protein sequence ID" value="TPG65495.1"/>
    <property type="molecule type" value="Genomic_DNA"/>
</dbReference>
<reference evidence="1 2" key="1">
    <citation type="journal article" date="2019" name="Environ. Microbiol.">
        <title>Species interactions and distinct microbial communities in high Arctic permafrost affected cryosols are associated with the CH4 and CO2 gas fluxes.</title>
        <authorList>
            <person name="Altshuler I."/>
            <person name="Hamel J."/>
            <person name="Turney S."/>
            <person name="Magnuson E."/>
            <person name="Levesque R."/>
            <person name="Greer C."/>
            <person name="Whyte L.G."/>
        </authorList>
    </citation>
    <scope>NUCLEOTIDE SEQUENCE [LARGE SCALE GENOMIC DNA]</scope>
    <source>
        <strain evidence="1 2">S9.2P</strain>
    </source>
</reference>
<sequence>MNNFFISEQPSASKKKTLVAALLNKSLKTLRLGCYARPLPNPVVDMTTVEQRINYFHLLDAVIAHQVRGDVVELGCFTGQCALLFQRVVQLYQADKTLHLFDSFETQFTLKGSVEEELKRNFKEEGLPLPVLHKGYFQDTLPTQLPGQIAFVHIDCGFGGDAQQHKSVVQYCLEEVYPKMSVGAVCVLMDYHDRTAPGTGYDANPGVKMACDEFLATKPEQMVSLYGNHYSHGFFRKAGAPG</sequence>
<gene>
    <name evidence="1" type="ORF">EAH73_13580</name>
</gene>
<dbReference type="Gene3D" id="3.40.50.150">
    <property type="entry name" value="Vaccinia Virus protein VP39"/>
    <property type="match status" value="1"/>
</dbReference>
<dbReference type="PANTHER" id="PTHR40036:SF1">
    <property type="entry name" value="MACROCIN O-METHYLTRANSFERASE"/>
    <property type="match status" value="1"/>
</dbReference>
<evidence type="ECO:0000313" key="2">
    <source>
        <dbReference type="Proteomes" id="UP000317646"/>
    </source>
</evidence>
<dbReference type="PANTHER" id="PTHR40036">
    <property type="entry name" value="MACROCIN O-METHYLTRANSFERASE"/>
    <property type="match status" value="1"/>
</dbReference>
<proteinExistence type="predicted"/>
<dbReference type="SUPFAM" id="SSF53335">
    <property type="entry name" value="S-adenosyl-L-methionine-dependent methyltransferases"/>
    <property type="match status" value="1"/>
</dbReference>
<keyword evidence="2" id="KW-1185">Reference proteome</keyword>
<comment type="caution">
    <text evidence="1">The sequence shown here is derived from an EMBL/GenBank/DDBJ whole genome shotgun (WGS) entry which is preliminary data.</text>
</comment>
<organism evidence="1 2">
    <name type="scientific">Hymenobacter nivis</name>
    <dbReference type="NCBI Taxonomy" id="1850093"/>
    <lineage>
        <taxon>Bacteria</taxon>
        <taxon>Pseudomonadati</taxon>
        <taxon>Bacteroidota</taxon>
        <taxon>Cytophagia</taxon>
        <taxon>Cytophagales</taxon>
        <taxon>Hymenobacteraceae</taxon>
        <taxon>Hymenobacter</taxon>
    </lineage>
</organism>